<accession>A0A2T4U0R5</accession>
<dbReference type="InterPro" id="IPR038461">
    <property type="entry name" value="Schlafen_AlbA_2_dom_sf"/>
</dbReference>
<dbReference type="EMBL" id="NVQC01000009">
    <property type="protein sequence ID" value="PTL36965.1"/>
    <property type="molecule type" value="Genomic_DNA"/>
</dbReference>
<gene>
    <name evidence="2" type="ORF">CLG94_01460</name>
</gene>
<organism evidence="2 3">
    <name type="scientific">Candidatus Methylomirabilis limnetica</name>
    <dbReference type="NCBI Taxonomy" id="2033718"/>
    <lineage>
        <taxon>Bacteria</taxon>
        <taxon>Candidatus Methylomirabilota</taxon>
        <taxon>Candidatus Methylomirabilia</taxon>
        <taxon>Candidatus Methylomirabilales</taxon>
        <taxon>Candidatus Methylomirabilaceae</taxon>
        <taxon>Candidatus Methylomirabilis</taxon>
    </lineage>
</organism>
<dbReference type="OrthoDB" id="9789524at2"/>
<evidence type="ECO:0000259" key="1">
    <source>
        <dbReference type="Pfam" id="PF04326"/>
    </source>
</evidence>
<name>A0A2T4U0R5_9BACT</name>
<evidence type="ECO:0000313" key="2">
    <source>
        <dbReference type="EMBL" id="PTL36965.1"/>
    </source>
</evidence>
<reference evidence="2 3" key="1">
    <citation type="submission" date="2017-09" db="EMBL/GenBank/DDBJ databases">
        <title>Bloom of a denitrifying methanotroph, Candidatus Methylomirabilis limnetica, in a deep stratified lake.</title>
        <authorList>
            <person name="Graf J.S."/>
            <person name="Marchant H.K."/>
            <person name="Tienken D."/>
            <person name="Hach P.F."/>
            <person name="Brand A."/>
            <person name="Schubert C.J."/>
            <person name="Kuypers M.M."/>
            <person name="Milucka J."/>
        </authorList>
    </citation>
    <scope>NUCLEOTIDE SEQUENCE [LARGE SCALE GENOMIC DNA]</scope>
    <source>
        <strain evidence="2 3">Zug</strain>
    </source>
</reference>
<comment type="caution">
    <text evidence="2">The sequence shown here is derived from an EMBL/GenBank/DDBJ whole genome shotgun (WGS) entry which is preliminary data.</text>
</comment>
<dbReference type="Gene3D" id="3.30.950.30">
    <property type="entry name" value="Schlafen, AAA domain"/>
    <property type="match status" value="1"/>
</dbReference>
<proteinExistence type="predicted"/>
<sequence>MKTNAPVNIKQLSGFLRQGEGPALEFKRSTGEIKESMQTLCAFLNGIGGTVIFGIWPDCVAGSPPYGGEP</sequence>
<keyword evidence="3" id="KW-1185">Reference proteome</keyword>
<feature type="domain" description="Schlafen AlbA-2" evidence="1">
    <location>
        <begin position="20"/>
        <end position="55"/>
    </location>
</feature>
<dbReference type="AlphaFoldDB" id="A0A2T4U0R5"/>
<dbReference type="InterPro" id="IPR007421">
    <property type="entry name" value="Schlafen_AlbA_2_dom"/>
</dbReference>
<reference evidence="3" key="2">
    <citation type="journal article" date="2018" name="Environ. Microbiol.">
        <title>Bloom of a denitrifying methanotroph, 'Candidatus Methylomirabilis limnetica', in a deep stratified lake.</title>
        <authorList>
            <person name="Graf J.S."/>
            <person name="Mayr M.J."/>
            <person name="Marchant H.K."/>
            <person name="Tienken D."/>
            <person name="Hach P.F."/>
            <person name="Brand A."/>
            <person name="Schubert C.J."/>
            <person name="Kuypers M.M."/>
            <person name="Milucka J."/>
        </authorList>
    </citation>
    <scope>NUCLEOTIDE SEQUENCE [LARGE SCALE GENOMIC DNA]</scope>
    <source>
        <strain evidence="3">Zug</strain>
    </source>
</reference>
<dbReference type="Pfam" id="PF04326">
    <property type="entry name" value="SLFN_AlbA_2"/>
    <property type="match status" value="1"/>
</dbReference>
<dbReference type="RefSeq" id="WP_107561128.1">
    <property type="nucleotide sequence ID" value="NZ_NVQC01000009.1"/>
</dbReference>
<protein>
    <recommendedName>
        <fullName evidence="1">Schlafen AlbA-2 domain-containing protein</fullName>
    </recommendedName>
</protein>
<evidence type="ECO:0000313" key="3">
    <source>
        <dbReference type="Proteomes" id="UP000241436"/>
    </source>
</evidence>
<dbReference type="Proteomes" id="UP000241436">
    <property type="component" value="Unassembled WGS sequence"/>
</dbReference>